<keyword evidence="5" id="KW-0325">Glycoprotein</keyword>
<comment type="similarity">
    <text evidence="6">Belongs to the dispatched family.</text>
</comment>
<dbReference type="PROSITE" id="PS50156">
    <property type="entry name" value="SSD"/>
    <property type="match status" value="1"/>
</dbReference>
<dbReference type="InterPro" id="IPR003392">
    <property type="entry name" value="PTHD_SSD"/>
</dbReference>
<dbReference type="SUPFAM" id="SSF82866">
    <property type="entry name" value="Multidrug efflux transporter AcrB transmembrane domain"/>
    <property type="match status" value="1"/>
</dbReference>
<dbReference type="PANTHER" id="PTHR45951:SF3">
    <property type="entry name" value="PROTEIN DISPATCHED"/>
    <property type="match status" value="1"/>
</dbReference>
<evidence type="ECO:0000313" key="9">
    <source>
        <dbReference type="EMBL" id="VDM46465.1"/>
    </source>
</evidence>
<feature type="transmembrane region" description="Helical" evidence="7">
    <location>
        <begin position="21"/>
        <end position="51"/>
    </location>
</feature>
<organism evidence="10 11">
    <name type="scientific">Toxocara canis</name>
    <name type="common">Canine roundworm</name>
    <dbReference type="NCBI Taxonomy" id="6265"/>
    <lineage>
        <taxon>Eukaryota</taxon>
        <taxon>Metazoa</taxon>
        <taxon>Ecdysozoa</taxon>
        <taxon>Nematoda</taxon>
        <taxon>Chromadorea</taxon>
        <taxon>Rhabditida</taxon>
        <taxon>Spirurina</taxon>
        <taxon>Ascaridomorpha</taxon>
        <taxon>Ascaridoidea</taxon>
        <taxon>Toxocaridae</taxon>
        <taxon>Toxocara</taxon>
    </lineage>
</organism>
<dbReference type="Gene3D" id="1.20.1640.10">
    <property type="entry name" value="Multidrug efflux transporter AcrB transmembrane domain"/>
    <property type="match status" value="1"/>
</dbReference>
<evidence type="ECO:0000313" key="10">
    <source>
        <dbReference type="Proteomes" id="UP000050794"/>
    </source>
</evidence>
<reference evidence="9 10" key="2">
    <citation type="submission" date="2018-11" db="EMBL/GenBank/DDBJ databases">
        <authorList>
            <consortium name="Pathogen Informatics"/>
        </authorList>
    </citation>
    <scope>NUCLEOTIDE SEQUENCE [LARGE SCALE GENOMIC DNA]</scope>
</reference>
<evidence type="ECO:0000256" key="6">
    <source>
        <dbReference type="ARBA" id="ARBA00038046"/>
    </source>
</evidence>
<evidence type="ECO:0000256" key="2">
    <source>
        <dbReference type="ARBA" id="ARBA00022692"/>
    </source>
</evidence>
<dbReference type="PANTHER" id="PTHR45951">
    <property type="entry name" value="PROTEIN DISPATCHED-RELATED"/>
    <property type="match status" value="1"/>
</dbReference>
<evidence type="ECO:0000256" key="1">
    <source>
        <dbReference type="ARBA" id="ARBA00004141"/>
    </source>
</evidence>
<protein>
    <submittedName>
        <fullName evidence="11">SSD domain-containing protein</fullName>
    </submittedName>
</protein>
<dbReference type="GO" id="GO:0007224">
    <property type="term" value="P:smoothened signaling pathway"/>
    <property type="evidence" value="ECO:0007669"/>
    <property type="project" value="TreeGrafter"/>
</dbReference>
<name>A0A183V324_TOXCA</name>
<evidence type="ECO:0000259" key="8">
    <source>
        <dbReference type="PROSITE" id="PS50156"/>
    </source>
</evidence>
<accession>A0A183V324</accession>
<evidence type="ECO:0000256" key="4">
    <source>
        <dbReference type="ARBA" id="ARBA00023136"/>
    </source>
</evidence>
<dbReference type="AlphaFoldDB" id="A0A183V324"/>
<keyword evidence="4 7" id="KW-0472">Membrane</keyword>
<keyword evidence="3 7" id="KW-1133">Transmembrane helix</keyword>
<dbReference type="InterPro" id="IPR052081">
    <property type="entry name" value="Dispatched_Hh_regulator"/>
</dbReference>
<dbReference type="GO" id="GO:0022857">
    <property type="term" value="F:transmembrane transporter activity"/>
    <property type="evidence" value="ECO:0007669"/>
    <property type="project" value="TreeGrafter"/>
</dbReference>
<feature type="domain" description="SSD" evidence="8">
    <location>
        <begin position="339"/>
        <end position="470"/>
    </location>
</feature>
<dbReference type="Pfam" id="PF02460">
    <property type="entry name" value="Patched"/>
    <property type="match status" value="1"/>
</dbReference>
<dbReference type="GO" id="GO:0016020">
    <property type="term" value="C:membrane"/>
    <property type="evidence" value="ECO:0007669"/>
    <property type="project" value="UniProtKB-SubCell"/>
</dbReference>
<feature type="transmembrane region" description="Helical" evidence="7">
    <location>
        <begin position="341"/>
        <end position="364"/>
    </location>
</feature>
<proteinExistence type="inferred from homology"/>
<dbReference type="Proteomes" id="UP000050794">
    <property type="component" value="Unassembled WGS sequence"/>
</dbReference>
<evidence type="ECO:0000256" key="5">
    <source>
        <dbReference type="ARBA" id="ARBA00023180"/>
    </source>
</evidence>
<feature type="transmembrane region" description="Helical" evidence="7">
    <location>
        <begin position="468"/>
        <end position="489"/>
    </location>
</feature>
<sequence>MFYHVLRMKLATNVAILREKYVSFLLRFSCALVVTIFVFAIALSGFSIWYYKEAFTLDPRIGFETRGTTLSNQRLAIENLLQVAATASELVSLRMKRSPLTADADKYGEEYGNYSDIVVAYDEYGVDPDPTLDDIHGACDQYFALGTFIPYNYMEYLAKVVFRVTSFDNLFTMKTMRRLCHLDTIVDQTLASSSLLKNTIKKLPYSFNLPYYTIIQIFRTMVTRCAAENPPSQCSSSIARQLTNMIFSKHKRPILASDTVYIAAVLPIIVSSDGSQDFDFYDALLKKLQQYYRRGDLVLVGASFNVKQSLFKRLVLSDVLLGILAVLLVVLVILLYSNSLLFTLIISTALVLSVGVSFSVYTVIFRVTFFPFLNLLAIVLIVAVGADDAFLFLYQFRKHKQEMKAALLFMPRRGDDEATSDDKTQQRRRECLRRCLNEALSHAAIAMLVTSATTAVAFYANLASKIVVLRWLFIPLSLVAFAISIYAIVNKPGIRLPERNSMQLLRSNQAYEWFDENSAALFDFSMGQKLKMNLLAVWGIQPTT</sequence>
<keyword evidence="10" id="KW-1185">Reference proteome</keyword>
<reference evidence="11" key="1">
    <citation type="submission" date="2016-06" db="UniProtKB">
        <authorList>
            <consortium name="WormBaseParasite"/>
        </authorList>
    </citation>
    <scope>IDENTIFICATION</scope>
</reference>
<feature type="transmembrane region" description="Helical" evidence="7">
    <location>
        <begin position="439"/>
        <end position="462"/>
    </location>
</feature>
<evidence type="ECO:0000256" key="3">
    <source>
        <dbReference type="ARBA" id="ARBA00022989"/>
    </source>
</evidence>
<dbReference type="InterPro" id="IPR000731">
    <property type="entry name" value="SSD"/>
</dbReference>
<keyword evidence="2 7" id="KW-0812">Transmembrane</keyword>
<feature type="transmembrane region" description="Helical" evidence="7">
    <location>
        <begin position="370"/>
        <end position="394"/>
    </location>
</feature>
<feature type="transmembrane region" description="Helical" evidence="7">
    <location>
        <begin position="314"/>
        <end position="334"/>
    </location>
</feature>
<dbReference type="EMBL" id="UYWY01022661">
    <property type="protein sequence ID" value="VDM46465.1"/>
    <property type="molecule type" value="Genomic_DNA"/>
</dbReference>
<comment type="subcellular location">
    <subcellularLocation>
        <location evidence="1">Membrane</location>
        <topology evidence="1">Multi-pass membrane protein</topology>
    </subcellularLocation>
</comment>
<evidence type="ECO:0000256" key="7">
    <source>
        <dbReference type="SAM" id="Phobius"/>
    </source>
</evidence>
<dbReference type="WBParaSite" id="TCNE_0001514401-mRNA-1">
    <property type="protein sequence ID" value="TCNE_0001514401-mRNA-1"/>
    <property type="gene ID" value="TCNE_0001514401"/>
</dbReference>
<gene>
    <name evidence="9" type="ORF">TCNE_LOCUS15144</name>
</gene>
<evidence type="ECO:0000313" key="11">
    <source>
        <dbReference type="WBParaSite" id="TCNE_0001514401-mRNA-1"/>
    </source>
</evidence>